<gene>
    <name evidence="5" type="ORF">NSK_003039</name>
</gene>
<evidence type="ECO:0000259" key="3">
    <source>
        <dbReference type="PROSITE" id="PS51192"/>
    </source>
</evidence>
<feature type="region of interest" description="Disordered" evidence="2">
    <location>
        <begin position="1842"/>
        <end position="1862"/>
    </location>
</feature>
<feature type="compositionally biased region" description="Basic and acidic residues" evidence="2">
    <location>
        <begin position="417"/>
        <end position="442"/>
    </location>
</feature>
<dbReference type="GO" id="GO:0003677">
    <property type="term" value="F:DNA binding"/>
    <property type="evidence" value="ECO:0007669"/>
    <property type="project" value="InterPro"/>
</dbReference>
<dbReference type="Pfam" id="PF00176">
    <property type="entry name" value="SNF2-rel_dom"/>
    <property type="match status" value="1"/>
</dbReference>
<dbReference type="GO" id="GO:0016887">
    <property type="term" value="F:ATP hydrolysis activity"/>
    <property type="evidence" value="ECO:0007669"/>
    <property type="project" value="InterPro"/>
</dbReference>
<dbReference type="Proteomes" id="UP000355283">
    <property type="component" value="Unassembled WGS sequence"/>
</dbReference>
<dbReference type="SMART" id="SM00490">
    <property type="entry name" value="HELICc"/>
    <property type="match status" value="1"/>
</dbReference>
<feature type="region of interest" description="Disordered" evidence="2">
    <location>
        <begin position="413"/>
        <end position="469"/>
    </location>
</feature>
<dbReference type="EMBL" id="SDOX01000011">
    <property type="protein sequence ID" value="TFJ85529.1"/>
    <property type="molecule type" value="Genomic_DNA"/>
</dbReference>
<dbReference type="PROSITE" id="PS51192">
    <property type="entry name" value="HELICASE_ATP_BIND_1"/>
    <property type="match status" value="1"/>
</dbReference>
<dbReference type="PANTHER" id="PTHR36498:SF1">
    <property type="entry name" value="TATA-BINDING PROTEIN-ASSOCIATED FACTOR 172"/>
    <property type="match status" value="1"/>
</dbReference>
<dbReference type="PROSITE" id="PS51194">
    <property type="entry name" value="HELICASE_CTER"/>
    <property type="match status" value="1"/>
</dbReference>
<evidence type="ECO:0000259" key="4">
    <source>
        <dbReference type="PROSITE" id="PS51194"/>
    </source>
</evidence>
<dbReference type="Gene3D" id="3.40.50.10810">
    <property type="entry name" value="Tandem AAA-ATPase domain"/>
    <property type="match status" value="1"/>
</dbReference>
<evidence type="ECO:0000256" key="1">
    <source>
        <dbReference type="ARBA" id="ARBA00022801"/>
    </source>
</evidence>
<sequence length="2077" mass="226775">MAADRLADMASELSSCKPLAPSISSTPQVDLLWRIASFLFRKRWETRVAAALALEKVSSVIDVAGLLHCLFGLRLPTGTDPLGDTAIDCGGGRPVFPVGLALLRFETLDIARVLAEGELLVASTGQEYLLEKARSGMSREELERQKAEILKRLGLFDGNGDERTRRALARANEARSSEDALSRYGVEEEDLVGTPGSQEQGAGDPHGKGLTPGAPGKEVDVAFKTTRSMHRAEMTSGGGGGSLGTGHETAGTKQTVERQRGALEQPAEAQAPSEVHALPWLAEHLSVRLFDRNWETRHGAILGLTALFKVWRRRRRDAWTKAIAGWLDAWGEDVACRCLCLLALDRFGDYSVGSMVAPVREVAGQLLALVLLDDLDEGSGASPKLDGARRRCEEDRHRAHFEAVLDRLKILTGDGEADGRSGDQSTREAKRGGQPRIREGAERAPVTQPRAKRRRSSSETDQRTVSNDITTPCRARVSVASSAVSWETRHGGFVGLKYLVAVASDMVRIHACDMLHWACEGLDDEVDDVRVAAATAGVSLVQCLKRQGGLMAPQLPSENLELVLRPVVQALVGEAGSLDLCAGCRAEGPLAMPDECLARMTENATSSYLVIFFRLASSALQLFKDTDVAPATWDVPRTSANPPLLCGWCRCPCHIALPTTSLPGRRAGNQNRVRASPLQIRPSHPFFALLLVGTRNSQPTVRATAVDLLGTLLQYWSNVIDRAQGEPSKESWSSETVRDVTKALPDMTWWVLVTLSEGVRENVKGNQDVNFDKIAGIWRSITAMLGPSAAGDVLISSVNRYLDGDLSVPESSGSGENCRAIARTSKAIVLLGGKSPSGTRDKALTLVVEAVRKPGTAFERAALLLGQWHEEMQTGKAKGEGRIVLWNAFNTNLLRLKASAPEPDPCESRRWMMAAAVALVQGGVRADLTEMQDIEKPGVLLWALMEVIKEEKDKMRQTLAGGALVRLGLGTLNCGRGREGFEKAVKNLCLLACLKEHGRDLPARVGAREALKQLASKVDNPFVYFGGPSFWGRFQASIKPRPRWLVGEGCLRHWEKVDAYEDELGNLKDDEDKLEKCDQLRISPEDAIRVVMVVTPAAPEAFMAQLAFCLPALVRRATMDEVDDVHNTKLVNMLAARAASNIFKQVPLTEVAVKAHEMALILDHSLRRRRSPREEDKRPRAAFCLFEVTKALTESPGPKHVKAALPFLLPVAMATIVDDNAEVRLYGLQSFNLLVGVVPLMEPKDWFVESKRDHSCKKEGFKTTSTFELRQSALLHLLLGGQLKPAHASEGCQGEKLLTLPDRLPSLFRKGLVLRPYQWDGIMWLTLLRRAGLHGALCDDMGLGKTLQTLVAMAVARCEAEDGGKEWEDQVEHCRPQILAHSLPSLVLCPATLSGHWYFEARRFLLPEAVVTVQYTAGLSSLEKERALEGLDSRHLVVASYEMLRRDNAWKGSMQQAEEAGEGGAREGRGLLMRQAWNYIIFDEVHVLRGGERTLLGKAVRNLRGQHRLGLTGTPVQNQVQDVWGVFDVLMPGLLGTKQVFERSYGRPIGKATMRSASADATAEALGKLDDLHTHLLPFLLRREKGKVLKDLPPKTVTDLACELTQLQREMYDGHCHTKRATEVLTGLQALVDRDDGAVKGREGVDRESLKEQLGAQALRLLQYLRLLCVHPALVLESGSRVRGQLLLEIECSGKMLALQNLLFACNVVKDLEEGDGGSRDGGNEEQAIDGNVRGFCATEGMLENFEDGVSQGSGGMAPEGEDEHISQEGESEIEDIQRMHTNLRAQSPKAIESTSGLPSDLCEDLEDLHRCLIFAQHRVTLDAIETSILERAQWNPAYAELEDASSRPETGTGGESGSTIGCEARSAASLNVTTGTRYLRLDGSVPSWRRESLVERFNRDKSIPLMLLTTRVGGLGLNLTGADVVIFVEHDWNPAVDLQAMDRAHRIGQSRPVNVYRLVTRGTVEEQVMALQRRKQHLADAVVTEQNASSLTVGAGMSAVLDLVAGSITGDKSHESIVFGGVGTTSEDGSGGQMAKSLSSLSAGVLSEEAWGEEQYDSFAVERFLADVVAKSSEIA</sequence>
<dbReference type="OrthoDB" id="10252227at2759"/>
<dbReference type="GO" id="GO:0005524">
    <property type="term" value="F:ATP binding"/>
    <property type="evidence" value="ECO:0007669"/>
    <property type="project" value="InterPro"/>
</dbReference>
<dbReference type="SMART" id="SM00487">
    <property type="entry name" value="DEXDc"/>
    <property type="match status" value="1"/>
</dbReference>
<feature type="domain" description="Helicase ATP-binding" evidence="3">
    <location>
        <begin position="1326"/>
        <end position="1533"/>
    </location>
</feature>
<dbReference type="SUPFAM" id="SSF48371">
    <property type="entry name" value="ARM repeat"/>
    <property type="match status" value="1"/>
</dbReference>
<dbReference type="InterPro" id="IPR014001">
    <property type="entry name" value="Helicase_ATP-bd"/>
</dbReference>
<proteinExistence type="predicted"/>
<dbReference type="InterPro" id="IPR016024">
    <property type="entry name" value="ARM-type_fold"/>
</dbReference>
<name>A0A4D9DAG0_9STRA</name>
<organism evidence="5 6">
    <name type="scientific">Nannochloropsis salina CCMP1776</name>
    <dbReference type="NCBI Taxonomy" id="1027361"/>
    <lineage>
        <taxon>Eukaryota</taxon>
        <taxon>Sar</taxon>
        <taxon>Stramenopiles</taxon>
        <taxon>Ochrophyta</taxon>
        <taxon>Eustigmatophyceae</taxon>
        <taxon>Eustigmatales</taxon>
        <taxon>Monodopsidaceae</taxon>
        <taxon>Microchloropsis</taxon>
        <taxon>Microchloropsis salina</taxon>
    </lineage>
</organism>
<dbReference type="InterPro" id="IPR044972">
    <property type="entry name" value="Mot1"/>
</dbReference>
<evidence type="ECO:0000256" key="2">
    <source>
        <dbReference type="SAM" id="MobiDB-lite"/>
    </source>
</evidence>
<comment type="caution">
    <text evidence="5">The sequence shown here is derived from an EMBL/GenBank/DDBJ whole genome shotgun (WGS) entry which is preliminary data.</text>
</comment>
<evidence type="ECO:0000313" key="5">
    <source>
        <dbReference type="EMBL" id="TFJ85529.1"/>
    </source>
</evidence>
<dbReference type="CDD" id="cd18793">
    <property type="entry name" value="SF2_C_SNF"/>
    <property type="match status" value="1"/>
</dbReference>
<dbReference type="Pfam" id="PF00271">
    <property type="entry name" value="Helicase_C"/>
    <property type="match status" value="1"/>
</dbReference>
<dbReference type="GO" id="GO:0017025">
    <property type="term" value="F:TBP-class protein binding"/>
    <property type="evidence" value="ECO:0007669"/>
    <property type="project" value="InterPro"/>
</dbReference>
<feature type="domain" description="Helicase C-terminal" evidence="4">
    <location>
        <begin position="1801"/>
        <end position="1995"/>
    </location>
</feature>
<reference evidence="5 6" key="1">
    <citation type="submission" date="2019-01" db="EMBL/GenBank/DDBJ databases">
        <title>Nuclear Genome Assembly of the Microalgal Biofuel strain Nannochloropsis salina CCMP1776.</title>
        <authorList>
            <person name="Hovde B."/>
        </authorList>
    </citation>
    <scope>NUCLEOTIDE SEQUENCE [LARGE SCALE GENOMIC DNA]</scope>
    <source>
        <strain evidence="5 6">CCMP1776</strain>
    </source>
</reference>
<evidence type="ECO:0000313" key="6">
    <source>
        <dbReference type="Proteomes" id="UP000355283"/>
    </source>
</evidence>
<dbReference type="InterPro" id="IPR001650">
    <property type="entry name" value="Helicase_C-like"/>
</dbReference>
<protein>
    <submittedName>
        <fullName evidence="5">Uncharacterized protein</fullName>
    </submittedName>
</protein>
<dbReference type="InterPro" id="IPR000330">
    <property type="entry name" value="SNF2_N"/>
</dbReference>
<dbReference type="PANTHER" id="PTHR36498">
    <property type="entry name" value="TATA-BINDING PROTEIN-ASSOCIATED FACTOR 172"/>
    <property type="match status" value="1"/>
</dbReference>
<dbReference type="InterPro" id="IPR027417">
    <property type="entry name" value="P-loop_NTPase"/>
</dbReference>
<dbReference type="SUPFAM" id="SSF52540">
    <property type="entry name" value="P-loop containing nucleoside triphosphate hydrolases"/>
    <property type="match status" value="2"/>
</dbReference>
<keyword evidence="6" id="KW-1185">Reference proteome</keyword>
<feature type="region of interest" description="Disordered" evidence="2">
    <location>
        <begin position="169"/>
        <end position="217"/>
    </location>
</feature>
<keyword evidence="1" id="KW-0378">Hydrolase</keyword>
<dbReference type="InterPro" id="IPR049730">
    <property type="entry name" value="SNF2/RAD54-like_C"/>
</dbReference>
<dbReference type="InterPro" id="IPR038718">
    <property type="entry name" value="SNF2-like_sf"/>
</dbReference>
<feature type="compositionally biased region" description="Basic and acidic residues" evidence="2">
    <location>
        <begin position="172"/>
        <end position="181"/>
    </location>
</feature>
<dbReference type="Gene3D" id="3.40.50.300">
    <property type="entry name" value="P-loop containing nucleotide triphosphate hydrolases"/>
    <property type="match status" value="2"/>
</dbReference>
<accession>A0A4D9DAG0</accession>
<feature type="region of interest" description="Disordered" evidence="2">
    <location>
        <begin position="232"/>
        <end position="255"/>
    </location>
</feature>